<comment type="caution">
    <text evidence="2">The sequence shown here is derived from an EMBL/GenBank/DDBJ whole genome shotgun (WGS) entry which is preliminary data.</text>
</comment>
<evidence type="ECO:0000313" key="3">
    <source>
        <dbReference type="Proteomes" id="UP000221168"/>
    </source>
</evidence>
<evidence type="ECO:0000313" key="2">
    <source>
        <dbReference type="EMBL" id="PHP67926.1"/>
    </source>
</evidence>
<reference evidence="2 3" key="1">
    <citation type="submission" date="2017-10" db="EMBL/GenBank/DDBJ databases">
        <title>Sedimentibacterium mangrovi gen. nov., sp. nov., a novel member of family Phyllobacteriacea isolated from mangrove sediment.</title>
        <authorList>
            <person name="Liao H."/>
            <person name="Tian Y."/>
        </authorList>
    </citation>
    <scope>NUCLEOTIDE SEQUENCE [LARGE SCALE GENOMIC DNA]</scope>
    <source>
        <strain evidence="2 3">X9-2-2</strain>
    </source>
</reference>
<evidence type="ECO:0000259" key="1">
    <source>
        <dbReference type="Pfam" id="PF01966"/>
    </source>
</evidence>
<proteinExistence type="predicted"/>
<dbReference type="InterPro" id="IPR003607">
    <property type="entry name" value="HD/PDEase_dom"/>
</dbReference>
<sequence length="222" mass="24791">MNQAAPAADVILPRDLPLWEDARPYLDVRNNDEHTIVAYGLARTLLAMTPEADESIVLPAILLHDVGWKRIPQDLLLLAIGRRPTRLDLVRDHEIHGVEIAREILERHRPKGVDIEAVLEIIDGHDTVKEAKNINDAVMKDADKGWRTTPHGMRTIAGWYGVPLSEIILMLQERSNPNMLTPAGRALAECNTMAVKAELMIETYLGHGPEFPNLPTTGDVSW</sequence>
<dbReference type="CDD" id="cd00077">
    <property type="entry name" value="HDc"/>
    <property type="match status" value="1"/>
</dbReference>
<dbReference type="OrthoDB" id="942406at2"/>
<gene>
    <name evidence="2" type="ORF">CSC94_04390</name>
</gene>
<protein>
    <submittedName>
        <fullName evidence="2">Phosphohydrolase</fullName>
    </submittedName>
</protein>
<accession>A0A2G1QQX3</accession>
<dbReference type="Gene3D" id="1.10.3210.10">
    <property type="entry name" value="Hypothetical protein af1432"/>
    <property type="match status" value="1"/>
</dbReference>
<dbReference type="EMBL" id="PDVP01000002">
    <property type="protein sequence ID" value="PHP67926.1"/>
    <property type="molecule type" value="Genomic_DNA"/>
</dbReference>
<organism evidence="2 3">
    <name type="scientific">Zhengella mangrovi</name>
    <dbReference type="NCBI Taxonomy" id="1982044"/>
    <lineage>
        <taxon>Bacteria</taxon>
        <taxon>Pseudomonadati</taxon>
        <taxon>Pseudomonadota</taxon>
        <taxon>Alphaproteobacteria</taxon>
        <taxon>Hyphomicrobiales</taxon>
        <taxon>Notoacmeibacteraceae</taxon>
        <taxon>Zhengella</taxon>
    </lineage>
</organism>
<name>A0A2G1QQX3_9HYPH</name>
<dbReference type="AlphaFoldDB" id="A0A2G1QQX3"/>
<keyword evidence="2" id="KW-0378">Hydrolase</keyword>
<keyword evidence="3" id="KW-1185">Reference proteome</keyword>
<dbReference type="GO" id="GO:0016787">
    <property type="term" value="F:hydrolase activity"/>
    <property type="evidence" value="ECO:0007669"/>
    <property type="project" value="UniProtKB-KW"/>
</dbReference>
<dbReference type="RefSeq" id="WP_099304218.1">
    <property type="nucleotide sequence ID" value="NZ_PDVP01000002.1"/>
</dbReference>
<feature type="domain" description="HD" evidence="1">
    <location>
        <begin position="33"/>
        <end position="144"/>
    </location>
</feature>
<dbReference type="SUPFAM" id="SSF109604">
    <property type="entry name" value="HD-domain/PDEase-like"/>
    <property type="match status" value="1"/>
</dbReference>
<dbReference type="InterPro" id="IPR006674">
    <property type="entry name" value="HD_domain"/>
</dbReference>
<dbReference type="Proteomes" id="UP000221168">
    <property type="component" value="Unassembled WGS sequence"/>
</dbReference>
<dbReference type="Pfam" id="PF01966">
    <property type="entry name" value="HD"/>
    <property type="match status" value="1"/>
</dbReference>